<dbReference type="EMBL" id="LGCL01000040">
    <property type="protein sequence ID" value="KPL72123.1"/>
    <property type="molecule type" value="Genomic_DNA"/>
</dbReference>
<keyword evidence="1 3" id="KW-0597">Phosphoprotein</keyword>
<dbReference type="InterPro" id="IPR000792">
    <property type="entry name" value="Tscrpt_reg_LuxR_C"/>
</dbReference>
<dbReference type="SUPFAM" id="SSF46894">
    <property type="entry name" value="C-terminal effector domain of the bipartite response regulators"/>
    <property type="match status" value="1"/>
</dbReference>
<evidence type="ECO:0000259" key="4">
    <source>
        <dbReference type="PROSITE" id="PS50043"/>
    </source>
</evidence>
<proteinExistence type="predicted"/>
<evidence type="ECO:0000256" key="3">
    <source>
        <dbReference type="PROSITE-ProRule" id="PRU00169"/>
    </source>
</evidence>
<dbReference type="InterPro" id="IPR039420">
    <property type="entry name" value="WalR-like"/>
</dbReference>
<dbReference type="STRING" id="1134406.ADN00_16620"/>
<dbReference type="GO" id="GO:0000160">
    <property type="term" value="P:phosphorelay signal transduction system"/>
    <property type="evidence" value="ECO:0007669"/>
    <property type="project" value="InterPro"/>
</dbReference>
<feature type="modified residue" description="4-aspartylphosphate" evidence="3">
    <location>
        <position position="56"/>
    </location>
</feature>
<evidence type="ECO:0000313" key="7">
    <source>
        <dbReference type="Proteomes" id="UP000050417"/>
    </source>
</evidence>
<dbReference type="Pfam" id="PF00072">
    <property type="entry name" value="Response_reg"/>
    <property type="match status" value="2"/>
</dbReference>
<dbReference type="SMART" id="SM00421">
    <property type="entry name" value="HTH_LUXR"/>
    <property type="match status" value="1"/>
</dbReference>
<sequence length="355" mass="40046">MKKIRVLIADDHDLIRKGIRGVLEEFQDFEIVGEAGDGPTLFQLIPRTRPDCVLIDVAMPDFEPISAIQKIHQEFPEIRLLVVSAYDDNIYVQGLLAAGVSGYHLKGQSLNDLVLAIRRILRGERWLSGPLVEKLIDQRVSKSSHNRLTERQTELLSLLQQGLDNKSIAQQLQISVKTVENSLTRLYFVLNVQSRLEAVRYANEHPDLFPSHSNIETQKTVVPELAPPMPSTSSSISILLIDDNNHYRNQFCKTVKIANPHAVVFEADNIESAVDLVQNRDIQLAFVDMILGRESGIICTQRIKEISPQSRIILMSAYPDREFRRQGLAAGALVFVDKKDIDLSTLRQIIQDVNP</sequence>
<feature type="domain" description="Response regulatory" evidence="5">
    <location>
        <begin position="237"/>
        <end position="353"/>
    </location>
</feature>
<dbReference type="CDD" id="cd17535">
    <property type="entry name" value="REC_NarL-like"/>
    <property type="match status" value="1"/>
</dbReference>
<keyword evidence="2" id="KW-0238">DNA-binding</keyword>
<organism evidence="6 7">
    <name type="scientific">Ornatilinea apprima</name>
    <dbReference type="NCBI Taxonomy" id="1134406"/>
    <lineage>
        <taxon>Bacteria</taxon>
        <taxon>Bacillati</taxon>
        <taxon>Chloroflexota</taxon>
        <taxon>Anaerolineae</taxon>
        <taxon>Anaerolineales</taxon>
        <taxon>Anaerolineaceae</taxon>
        <taxon>Ornatilinea</taxon>
    </lineage>
</organism>
<feature type="domain" description="Response regulatory" evidence="5">
    <location>
        <begin position="5"/>
        <end position="121"/>
    </location>
</feature>
<feature type="domain" description="HTH luxR-type" evidence="4">
    <location>
        <begin position="141"/>
        <end position="206"/>
    </location>
</feature>
<dbReference type="Gene3D" id="3.40.50.2300">
    <property type="match status" value="2"/>
</dbReference>
<dbReference type="SMART" id="SM00448">
    <property type="entry name" value="REC"/>
    <property type="match status" value="2"/>
</dbReference>
<dbReference type="Proteomes" id="UP000050417">
    <property type="component" value="Unassembled WGS sequence"/>
</dbReference>
<dbReference type="PROSITE" id="PS50110">
    <property type="entry name" value="RESPONSE_REGULATORY"/>
    <property type="match status" value="2"/>
</dbReference>
<protein>
    <submittedName>
        <fullName evidence="6">LuxR family transcriptional regulator</fullName>
    </submittedName>
</protein>
<dbReference type="InterPro" id="IPR001789">
    <property type="entry name" value="Sig_transdc_resp-reg_receiver"/>
</dbReference>
<dbReference type="PANTHER" id="PTHR43214:SF37">
    <property type="entry name" value="TRANSCRIPTIONAL REGULATORY PROTEIN YDFI"/>
    <property type="match status" value="1"/>
</dbReference>
<dbReference type="InterPro" id="IPR011006">
    <property type="entry name" value="CheY-like_superfamily"/>
</dbReference>
<feature type="modified residue" description="4-aspartylphosphate" evidence="3">
    <location>
        <position position="288"/>
    </location>
</feature>
<dbReference type="InterPro" id="IPR058245">
    <property type="entry name" value="NreC/VraR/RcsB-like_REC"/>
</dbReference>
<comment type="caution">
    <text evidence="6">The sequence shown here is derived from an EMBL/GenBank/DDBJ whole genome shotgun (WGS) entry which is preliminary data.</text>
</comment>
<dbReference type="Pfam" id="PF00196">
    <property type="entry name" value="GerE"/>
    <property type="match status" value="1"/>
</dbReference>
<keyword evidence="7" id="KW-1185">Reference proteome</keyword>
<evidence type="ECO:0000259" key="5">
    <source>
        <dbReference type="PROSITE" id="PS50110"/>
    </source>
</evidence>
<dbReference type="GO" id="GO:0006355">
    <property type="term" value="P:regulation of DNA-templated transcription"/>
    <property type="evidence" value="ECO:0007669"/>
    <property type="project" value="InterPro"/>
</dbReference>
<evidence type="ECO:0000256" key="2">
    <source>
        <dbReference type="ARBA" id="ARBA00023125"/>
    </source>
</evidence>
<dbReference type="CDD" id="cd06170">
    <property type="entry name" value="LuxR_C_like"/>
    <property type="match status" value="1"/>
</dbReference>
<reference evidence="6 7" key="1">
    <citation type="submission" date="2015-07" db="EMBL/GenBank/DDBJ databases">
        <title>Genome sequence of Ornatilinea apprima DSM 23815.</title>
        <authorList>
            <person name="Hemp J."/>
            <person name="Ward L.M."/>
            <person name="Pace L.A."/>
            <person name="Fischer W.W."/>
        </authorList>
    </citation>
    <scope>NUCLEOTIDE SEQUENCE [LARGE SCALE GENOMIC DNA]</scope>
    <source>
        <strain evidence="6 7">P3M-1</strain>
    </source>
</reference>
<accession>A0A0P6WZD2</accession>
<dbReference type="SUPFAM" id="SSF52172">
    <property type="entry name" value="CheY-like"/>
    <property type="match status" value="2"/>
</dbReference>
<dbReference type="AlphaFoldDB" id="A0A0P6WZD2"/>
<dbReference type="PANTHER" id="PTHR43214">
    <property type="entry name" value="TWO-COMPONENT RESPONSE REGULATOR"/>
    <property type="match status" value="1"/>
</dbReference>
<evidence type="ECO:0000313" key="6">
    <source>
        <dbReference type="EMBL" id="KPL72123.1"/>
    </source>
</evidence>
<dbReference type="GO" id="GO:0003677">
    <property type="term" value="F:DNA binding"/>
    <property type="evidence" value="ECO:0007669"/>
    <property type="project" value="UniProtKB-KW"/>
</dbReference>
<dbReference type="PROSITE" id="PS50043">
    <property type="entry name" value="HTH_LUXR_2"/>
    <property type="match status" value="1"/>
</dbReference>
<name>A0A0P6WZD2_9CHLR</name>
<dbReference type="InterPro" id="IPR016032">
    <property type="entry name" value="Sig_transdc_resp-reg_C-effctor"/>
</dbReference>
<dbReference type="PRINTS" id="PR00038">
    <property type="entry name" value="HTHLUXR"/>
</dbReference>
<evidence type="ECO:0000256" key="1">
    <source>
        <dbReference type="ARBA" id="ARBA00022553"/>
    </source>
</evidence>
<dbReference type="OrthoDB" id="9782896at2"/>
<gene>
    <name evidence="6" type="ORF">ADN00_16620</name>
</gene>